<accession>A0A0N4TSC6</accession>
<keyword evidence="2" id="KW-1185">Reference proteome</keyword>
<dbReference type="EMBL" id="UZAD01013236">
    <property type="protein sequence ID" value="VDN92742.1"/>
    <property type="molecule type" value="Genomic_DNA"/>
</dbReference>
<organism evidence="3">
    <name type="scientific">Brugia pahangi</name>
    <name type="common">Filarial nematode worm</name>
    <dbReference type="NCBI Taxonomy" id="6280"/>
    <lineage>
        <taxon>Eukaryota</taxon>
        <taxon>Metazoa</taxon>
        <taxon>Ecdysozoa</taxon>
        <taxon>Nematoda</taxon>
        <taxon>Chromadorea</taxon>
        <taxon>Rhabditida</taxon>
        <taxon>Spirurina</taxon>
        <taxon>Spiruromorpha</taxon>
        <taxon>Filarioidea</taxon>
        <taxon>Onchocercidae</taxon>
        <taxon>Brugia</taxon>
    </lineage>
</organism>
<dbReference type="Pfam" id="PF20180">
    <property type="entry name" value="UQCC2_CBP6"/>
    <property type="match status" value="1"/>
</dbReference>
<evidence type="ECO:0000313" key="2">
    <source>
        <dbReference type="Proteomes" id="UP000278627"/>
    </source>
</evidence>
<reference evidence="1 2" key="2">
    <citation type="submission" date="2018-11" db="EMBL/GenBank/DDBJ databases">
        <authorList>
            <consortium name="Pathogen Informatics"/>
        </authorList>
    </citation>
    <scope>NUCLEOTIDE SEQUENCE [LARGE SCALE GENOMIC DNA]</scope>
</reference>
<protein>
    <submittedName>
        <fullName evidence="1 3">Uncharacterized protein</fullName>
    </submittedName>
</protein>
<evidence type="ECO:0000313" key="3">
    <source>
        <dbReference type="WBParaSite" id="BPAG_0001159401-mRNA-1"/>
    </source>
</evidence>
<sequence length="183" mass="21177">MAFEYGLSVPVQLVVLHELKFNMASQFYKRFLRLASRWPQHPENLQAANRDAAVFLKNEIERIFRKEQNIFQNEFCEKRFESLEQLVSNSHLDNFPCNYKAGALALSLKQLRRINSPEGRFMLGLELQPPGTDTVNKGIFASLFSKMKLALYRKGLLRKSPIEFSDIELDISALPKPKRESAR</sequence>
<dbReference type="AlphaFoldDB" id="A0A0N4TSC6"/>
<dbReference type="Proteomes" id="UP000278627">
    <property type="component" value="Unassembled WGS sequence"/>
</dbReference>
<proteinExistence type="predicted"/>
<evidence type="ECO:0000313" key="1">
    <source>
        <dbReference type="EMBL" id="VDN92742.1"/>
    </source>
</evidence>
<dbReference type="WBParaSite" id="BPAG_0001159401-mRNA-1">
    <property type="protein sequence ID" value="BPAG_0001159401-mRNA-1"/>
    <property type="gene ID" value="BPAG_0001159401"/>
</dbReference>
<reference evidence="3" key="1">
    <citation type="submission" date="2017-02" db="UniProtKB">
        <authorList>
            <consortium name="WormBaseParasite"/>
        </authorList>
    </citation>
    <scope>IDENTIFICATION</scope>
</reference>
<gene>
    <name evidence="1" type="ORF">BPAG_LOCUS11556</name>
</gene>
<name>A0A0N4TSC6_BRUPA</name>